<gene>
    <name evidence="1" type="ORF">AYL99_02484</name>
</gene>
<evidence type="ECO:0000313" key="2">
    <source>
        <dbReference type="Proteomes" id="UP000078343"/>
    </source>
</evidence>
<organism evidence="1 2">
    <name type="scientific">Fonsecaea erecta</name>
    <dbReference type="NCBI Taxonomy" id="1367422"/>
    <lineage>
        <taxon>Eukaryota</taxon>
        <taxon>Fungi</taxon>
        <taxon>Dikarya</taxon>
        <taxon>Ascomycota</taxon>
        <taxon>Pezizomycotina</taxon>
        <taxon>Eurotiomycetes</taxon>
        <taxon>Chaetothyriomycetidae</taxon>
        <taxon>Chaetothyriales</taxon>
        <taxon>Herpotrichiellaceae</taxon>
        <taxon>Fonsecaea</taxon>
    </lineage>
</organism>
<dbReference type="SUPFAM" id="SSF53474">
    <property type="entry name" value="alpha/beta-Hydrolases"/>
    <property type="match status" value="1"/>
</dbReference>
<dbReference type="STRING" id="1367422.A0A178ZU28"/>
<evidence type="ECO:0000313" key="1">
    <source>
        <dbReference type="EMBL" id="OAP63257.1"/>
    </source>
</evidence>
<dbReference type="InterPro" id="IPR029058">
    <property type="entry name" value="AB_hydrolase_fold"/>
</dbReference>
<dbReference type="Gene3D" id="3.40.50.1820">
    <property type="entry name" value="alpha/beta hydrolase"/>
    <property type="match status" value="1"/>
</dbReference>
<name>A0A178ZU28_9EURO</name>
<dbReference type="RefSeq" id="XP_018696624.1">
    <property type="nucleotide sequence ID" value="XM_018834000.1"/>
</dbReference>
<proteinExistence type="predicted"/>
<dbReference type="OrthoDB" id="19653at2759"/>
<dbReference type="Proteomes" id="UP000078343">
    <property type="component" value="Unassembled WGS sequence"/>
</dbReference>
<sequence>MAAHLAAVEADAKRGTRRVVSSATLSDRLPLCLSMVQQGLTTKLLGEEKILFPLETLDDEDVVSPNEAPLILIIHGRDDTAVPVEGSEKWVQKAREKPRDHAKVALVVQPGDHGLDTDQNVRLDMPWLGTE</sequence>
<comment type="caution">
    <text evidence="1">The sequence shown here is derived from an EMBL/GenBank/DDBJ whole genome shotgun (WGS) entry which is preliminary data.</text>
</comment>
<evidence type="ECO:0008006" key="3">
    <source>
        <dbReference type="Google" id="ProtNLM"/>
    </source>
</evidence>
<accession>A0A178ZU28</accession>
<protein>
    <recommendedName>
        <fullName evidence="3">Peptidase S9 prolyl oligopeptidase catalytic domain-containing protein</fullName>
    </recommendedName>
</protein>
<dbReference type="GeneID" id="30006654"/>
<reference evidence="1 2" key="1">
    <citation type="submission" date="2016-04" db="EMBL/GenBank/DDBJ databases">
        <title>Draft genome of Fonsecaea erecta CBS 125763.</title>
        <authorList>
            <person name="Weiss V.A."/>
            <person name="Vicente V.A."/>
            <person name="Raittz R.T."/>
            <person name="Moreno L.F."/>
            <person name="De Souza E.M."/>
            <person name="Pedrosa F.O."/>
            <person name="Steffens M.B."/>
            <person name="Faoro H."/>
            <person name="Tadra-Sfeir M.Z."/>
            <person name="Najafzadeh M.J."/>
            <person name="Felipe M.S."/>
            <person name="Teixeira M."/>
            <person name="Sun J."/>
            <person name="Xi L."/>
            <person name="Gomes R."/>
            <person name="De Azevedo C.M."/>
            <person name="Salgado C.G."/>
            <person name="Da Silva M.B."/>
            <person name="Nascimento M.F."/>
            <person name="Queiroz-Telles F."/>
            <person name="Attili D.S."/>
            <person name="Gorbushina A."/>
        </authorList>
    </citation>
    <scope>NUCLEOTIDE SEQUENCE [LARGE SCALE GENOMIC DNA]</scope>
    <source>
        <strain evidence="1 2">CBS 125763</strain>
    </source>
</reference>
<keyword evidence="2" id="KW-1185">Reference proteome</keyword>
<dbReference type="EMBL" id="LVYI01000002">
    <property type="protein sequence ID" value="OAP63257.1"/>
    <property type="molecule type" value="Genomic_DNA"/>
</dbReference>
<dbReference type="AlphaFoldDB" id="A0A178ZU28"/>